<organism evidence="5 6">
    <name type="scientific">Flavilitoribacter nigricans (strain ATCC 23147 / DSM 23189 / NBRC 102662 / NCIMB 1420 / SS-2)</name>
    <name type="common">Lewinella nigricans</name>
    <dbReference type="NCBI Taxonomy" id="1122177"/>
    <lineage>
        <taxon>Bacteria</taxon>
        <taxon>Pseudomonadati</taxon>
        <taxon>Bacteroidota</taxon>
        <taxon>Saprospiria</taxon>
        <taxon>Saprospirales</taxon>
        <taxon>Lewinellaceae</taxon>
        <taxon>Flavilitoribacter</taxon>
    </lineage>
</organism>
<dbReference type="PANTHER" id="PTHR35889">
    <property type="entry name" value="CYCLOINULO-OLIGOSACCHARIDE FRUCTANOTRANSFERASE-RELATED"/>
    <property type="match status" value="1"/>
</dbReference>
<evidence type="ECO:0000256" key="3">
    <source>
        <dbReference type="SAM" id="SignalP"/>
    </source>
</evidence>
<sequence>MTIQRTTYLSYLFLLLLAACGPAAPYTDEIAATLPETVSYNFHIRPILADRCFSCHGPDEAARKGELRLDEAARAYAKGSSGRSAVHGGSLGRSEVFHRIYSEDAELQMPPPESNLSLDEREKALISRWIEQGGIYEPHWSFVPVEKPPVPDLTSDAVKNPIDQFILAKLQPKGLDLAPAADRERLIRRLSFDLTGLPPTLEQIDAFLADDSPAAYEKLVDRLLAGDAYAERMALDWMDLARYADSQGLHSDGWRSMYPWRDWVIDAYREGMPFDQFLTWQLAGDLLPKPSREQLIATGFNRNHKTTAEGGVVDEEYRAEYVHDRVATTATAFMGLTMECARCHDHKYDPITQKEYYRFYAFFNQVDELGLSGDDGNAGPNMLLPAPETEARIREISKEIHAKALSVDHAEADLAKEKDFISNLPAVSMAAAAPPDIALPLDDLKEERIDRNAESRVSGEAAIVETDRGKVLELDAEYEFIDLPDQGLFEQYDAFSGAIWIRPLEKRTSQTIMGNSGQKGTFWRGWDLILDSLNHLNLRLIHALPHDVLSVRSEPVVPTGAWTHVAFTYDGSGRAAGVQLYLNGEAVAMVTEYDLLQRSIYPIAFSKARTDRSLRLGKSYRAFTGEYGIYAGQLDDFKLFSRRLSPLEVAALTGALDPMELFAEFRKQPEPEQRAALTRTWWYNHPPAPVEELRALRREKQELLDTVPEVMIIRELDQPRKTYVLNRGNYDEPTVEVTPGTPASLLPFPDSLPANRLGLARWLTDPRHPLTSRVVVNRLWQQFFGRGLVDTPHDLGLQGSLPSHPELLDWLAASLLENGWEIRAIQKLIVLSATYRQSSVADPALREKDPDNRLWARAPSYRLPGEMIRDNALLASGLLNRKVGGPSVRPVQPAGLWTEKTSSTHILRKYETDSGTDRYRRSLYTFIRRTSPHPAMTAFDVPNRSVCTAERQRTNTPMQALVLLNDPQFVEASRVLAERVLDQETELAPRISLAFRLLTGREPRPLQLRELVALQEEEQARFSEATDAARDYVLTGQFPPADHRDPVELAAMTVVVNTIMNFDEFYTKR</sequence>
<dbReference type="Gene3D" id="2.60.120.200">
    <property type="match status" value="1"/>
</dbReference>
<accession>A0A2D0NHY2</accession>
<dbReference type="Proteomes" id="UP000223913">
    <property type="component" value="Unassembled WGS sequence"/>
</dbReference>
<gene>
    <name evidence="5" type="ORF">CRP01_01970</name>
</gene>
<feature type="domain" description="LamG-like jellyroll fold" evidence="4">
    <location>
        <begin position="493"/>
        <end position="647"/>
    </location>
</feature>
<dbReference type="GO" id="GO:0005975">
    <property type="term" value="P:carbohydrate metabolic process"/>
    <property type="evidence" value="ECO:0007669"/>
    <property type="project" value="UniProtKB-ARBA"/>
</dbReference>
<evidence type="ECO:0000256" key="2">
    <source>
        <dbReference type="ARBA" id="ARBA00023157"/>
    </source>
</evidence>
<dbReference type="InterPro" id="IPR011429">
    <property type="entry name" value="Cyt_c_Planctomycete-type"/>
</dbReference>
<dbReference type="Pfam" id="PF13385">
    <property type="entry name" value="Laminin_G_3"/>
    <property type="match status" value="1"/>
</dbReference>
<dbReference type="PANTHER" id="PTHR35889:SF3">
    <property type="entry name" value="F-BOX DOMAIN-CONTAINING PROTEIN"/>
    <property type="match status" value="1"/>
</dbReference>
<proteinExistence type="predicted"/>
<protein>
    <recommendedName>
        <fullName evidence="4">LamG-like jellyroll fold domain-containing protein</fullName>
    </recommendedName>
</protein>
<evidence type="ECO:0000313" key="6">
    <source>
        <dbReference type="Proteomes" id="UP000223913"/>
    </source>
</evidence>
<dbReference type="Pfam" id="PF07587">
    <property type="entry name" value="PSD1"/>
    <property type="match status" value="1"/>
</dbReference>
<dbReference type="Pfam" id="PF07635">
    <property type="entry name" value="PSCyt1"/>
    <property type="match status" value="1"/>
</dbReference>
<dbReference type="PROSITE" id="PS51257">
    <property type="entry name" value="PROKAR_LIPOPROTEIN"/>
    <property type="match status" value="1"/>
</dbReference>
<dbReference type="InterPro" id="IPR013320">
    <property type="entry name" value="ConA-like_dom_sf"/>
</dbReference>
<comment type="caution">
    <text evidence="5">The sequence shown here is derived from an EMBL/GenBank/DDBJ whole genome shotgun (WGS) entry which is preliminary data.</text>
</comment>
<keyword evidence="2" id="KW-1015">Disulfide bond</keyword>
<keyword evidence="6" id="KW-1185">Reference proteome</keyword>
<evidence type="ECO:0000313" key="5">
    <source>
        <dbReference type="EMBL" id="PHN08112.1"/>
    </source>
</evidence>
<dbReference type="OrthoDB" id="1450284at2"/>
<name>A0A2D0NHY2_FLAN2</name>
<feature type="signal peptide" evidence="3">
    <location>
        <begin position="1"/>
        <end position="23"/>
    </location>
</feature>
<dbReference type="InterPro" id="IPR006558">
    <property type="entry name" value="LamG-like"/>
</dbReference>
<reference evidence="5 6" key="1">
    <citation type="submission" date="2017-10" db="EMBL/GenBank/DDBJ databases">
        <title>The draft genome sequence of Lewinella nigricans NBRC 102662.</title>
        <authorList>
            <person name="Wang K."/>
        </authorList>
    </citation>
    <scope>NUCLEOTIDE SEQUENCE [LARGE SCALE GENOMIC DNA]</scope>
    <source>
        <strain evidence="5 6">NBRC 102662</strain>
    </source>
</reference>
<dbReference type="RefSeq" id="WP_099148315.1">
    <property type="nucleotide sequence ID" value="NZ_PDUD01000002.1"/>
</dbReference>
<dbReference type="GO" id="GO:0004553">
    <property type="term" value="F:hydrolase activity, hydrolyzing O-glycosyl compounds"/>
    <property type="evidence" value="ECO:0007669"/>
    <property type="project" value="UniProtKB-ARBA"/>
</dbReference>
<dbReference type="InterPro" id="IPR011444">
    <property type="entry name" value="DUF1549"/>
</dbReference>
<dbReference type="InterPro" id="IPR022655">
    <property type="entry name" value="DUF1553"/>
</dbReference>
<dbReference type="SMART" id="SM00560">
    <property type="entry name" value="LamGL"/>
    <property type="match status" value="1"/>
</dbReference>
<dbReference type="AlphaFoldDB" id="A0A2D0NHY2"/>
<evidence type="ECO:0000256" key="1">
    <source>
        <dbReference type="ARBA" id="ARBA00022729"/>
    </source>
</evidence>
<evidence type="ECO:0000259" key="4">
    <source>
        <dbReference type="SMART" id="SM00560"/>
    </source>
</evidence>
<dbReference type="Pfam" id="PF07583">
    <property type="entry name" value="PSCyt2"/>
    <property type="match status" value="1"/>
</dbReference>
<dbReference type="EMBL" id="PDUD01000002">
    <property type="protein sequence ID" value="PHN08112.1"/>
    <property type="molecule type" value="Genomic_DNA"/>
</dbReference>
<feature type="chain" id="PRO_5012090346" description="LamG-like jellyroll fold domain-containing protein" evidence="3">
    <location>
        <begin position="24"/>
        <end position="1069"/>
    </location>
</feature>
<keyword evidence="1 3" id="KW-0732">Signal</keyword>
<dbReference type="SUPFAM" id="SSF49899">
    <property type="entry name" value="Concanavalin A-like lectins/glucanases"/>
    <property type="match status" value="1"/>
</dbReference>